<dbReference type="Proteomes" id="UP000654913">
    <property type="component" value="Chromosome 1"/>
</dbReference>
<dbReference type="CDD" id="cd07491">
    <property type="entry name" value="Peptidases_S8_7"/>
    <property type="match status" value="1"/>
</dbReference>
<dbReference type="Gene3D" id="1.25.40.20">
    <property type="entry name" value="Ankyrin repeat-containing domain"/>
    <property type="match status" value="1"/>
</dbReference>
<organism evidence="10 11">
    <name type="scientific">Aspergillus puulaauensis</name>
    <dbReference type="NCBI Taxonomy" id="1220207"/>
    <lineage>
        <taxon>Eukaryota</taxon>
        <taxon>Fungi</taxon>
        <taxon>Dikarya</taxon>
        <taxon>Ascomycota</taxon>
        <taxon>Pezizomycotina</taxon>
        <taxon>Eurotiomycetes</taxon>
        <taxon>Eurotiomycetidae</taxon>
        <taxon>Eurotiales</taxon>
        <taxon>Aspergillaceae</taxon>
        <taxon>Aspergillus</taxon>
    </lineage>
</organism>
<reference evidence="10" key="2">
    <citation type="submission" date="2021-02" db="EMBL/GenBank/DDBJ databases">
        <title>Aspergillus puulaauensis MK2 genome sequence.</title>
        <authorList>
            <person name="Futagami T."/>
            <person name="Mori K."/>
            <person name="Kadooka C."/>
            <person name="Tanaka T."/>
        </authorList>
    </citation>
    <scope>NUCLEOTIDE SEQUENCE</scope>
    <source>
        <strain evidence="10">MK2</strain>
    </source>
</reference>
<feature type="region of interest" description="Disordered" evidence="8">
    <location>
        <begin position="1"/>
        <end position="59"/>
    </location>
</feature>
<dbReference type="KEGG" id="apuu:APUU_11079S"/>
<dbReference type="InterPro" id="IPR051048">
    <property type="entry name" value="Peptidase_S8/S53_subtilisin"/>
</dbReference>
<keyword evidence="11" id="KW-1185">Reference proteome</keyword>
<evidence type="ECO:0000256" key="5">
    <source>
        <dbReference type="ARBA" id="ARBA00022825"/>
    </source>
</evidence>
<evidence type="ECO:0000256" key="1">
    <source>
        <dbReference type="ARBA" id="ARBA00011073"/>
    </source>
</evidence>
<evidence type="ECO:0000256" key="3">
    <source>
        <dbReference type="ARBA" id="ARBA00022729"/>
    </source>
</evidence>
<dbReference type="Gene3D" id="3.40.50.200">
    <property type="entry name" value="Peptidase S8/S53 domain"/>
    <property type="match status" value="1"/>
</dbReference>
<feature type="active site" description="Charge relay system" evidence="7">
    <location>
        <position position="779"/>
    </location>
</feature>
<evidence type="ECO:0000313" key="11">
    <source>
        <dbReference type="Proteomes" id="UP000654913"/>
    </source>
</evidence>
<feature type="active site" description="Charge relay system" evidence="7">
    <location>
        <position position="942"/>
    </location>
</feature>
<reference evidence="10" key="1">
    <citation type="submission" date="2021-01" db="EMBL/GenBank/DDBJ databases">
        <authorList>
            <consortium name="Aspergillus puulaauensis MK2 genome sequencing consortium"/>
            <person name="Kazuki M."/>
            <person name="Futagami T."/>
        </authorList>
    </citation>
    <scope>NUCLEOTIDE SEQUENCE</scope>
    <source>
        <strain evidence="10">MK2</strain>
    </source>
</reference>
<feature type="compositionally biased region" description="Polar residues" evidence="8">
    <location>
        <begin position="325"/>
        <end position="336"/>
    </location>
</feature>
<evidence type="ECO:0000256" key="4">
    <source>
        <dbReference type="ARBA" id="ARBA00022801"/>
    </source>
</evidence>
<dbReference type="PRINTS" id="PR00723">
    <property type="entry name" value="SUBTILISIN"/>
</dbReference>
<dbReference type="RefSeq" id="XP_041550445.1">
    <property type="nucleotide sequence ID" value="XM_041694312.1"/>
</dbReference>
<dbReference type="GeneID" id="64968256"/>
<evidence type="ECO:0000256" key="6">
    <source>
        <dbReference type="ARBA" id="ARBA00023145"/>
    </source>
</evidence>
<feature type="compositionally biased region" description="Acidic residues" evidence="8">
    <location>
        <begin position="40"/>
        <end position="50"/>
    </location>
</feature>
<dbReference type="PANTHER" id="PTHR43399:SF4">
    <property type="entry name" value="CELL WALL-ASSOCIATED PROTEASE"/>
    <property type="match status" value="1"/>
</dbReference>
<dbReference type="SUPFAM" id="SSF48403">
    <property type="entry name" value="Ankyrin repeat"/>
    <property type="match status" value="1"/>
</dbReference>
<accession>A0A7R8AGS0</accession>
<keyword evidence="3" id="KW-0732">Signal</keyword>
<dbReference type="PROSITE" id="PS51892">
    <property type="entry name" value="SUBTILASE"/>
    <property type="match status" value="1"/>
</dbReference>
<keyword evidence="2 7" id="KW-0645">Protease</keyword>
<dbReference type="SUPFAM" id="SSF52743">
    <property type="entry name" value="Subtilisin-like"/>
    <property type="match status" value="1"/>
</dbReference>
<keyword evidence="5 7" id="KW-0720">Serine protease</keyword>
<protein>
    <recommendedName>
        <fullName evidence="9">Peptidase S8/S53 domain-containing protein</fullName>
    </recommendedName>
</protein>
<dbReference type="InterPro" id="IPR036852">
    <property type="entry name" value="Peptidase_S8/S53_dom_sf"/>
</dbReference>
<evidence type="ECO:0000259" key="9">
    <source>
        <dbReference type="Pfam" id="PF00082"/>
    </source>
</evidence>
<keyword evidence="6" id="KW-0865">Zymogen</keyword>
<feature type="domain" description="Peptidase S8/S53" evidence="9">
    <location>
        <begin position="729"/>
        <end position="956"/>
    </location>
</feature>
<dbReference type="InterPro" id="IPR000209">
    <property type="entry name" value="Peptidase_S8/S53_dom"/>
</dbReference>
<dbReference type="GO" id="GO:0006508">
    <property type="term" value="P:proteolysis"/>
    <property type="evidence" value="ECO:0007669"/>
    <property type="project" value="UniProtKB-KW"/>
</dbReference>
<feature type="region of interest" description="Disordered" evidence="8">
    <location>
        <begin position="630"/>
        <end position="662"/>
    </location>
</feature>
<dbReference type="GO" id="GO:0004252">
    <property type="term" value="F:serine-type endopeptidase activity"/>
    <property type="evidence" value="ECO:0007669"/>
    <property type="project" value="UniProtKB-UniRule"/>
</dbReference>
<dbReference type="OrthoDB" id="5386278at2759"/>
<dbReference type="InterPro" id="IPR036770">
    <property type="entry name" value="Ankyrin_rpt-contain_sf"/>
</dbReference>
<sequence>MVDSNDLTTLEVEPSAEGATDDGQQDVLSPGTGDKSDPEDKSDDESESDDDRYSTTNHTELQHIVTSIKGFEEKDWADTDTKQLFGENSDRWPYLGATSERKGDSILHILMTEDYDNKKQRENLGKAIQCTIQYHPKLWTARNDEKLTPLYLALTSLDAKRVGLLRKHLFLAKTSKNPIPRPELEKAIATACPADWENCLHLALKHRIRSTSLLTSMIKYASPEAVNATDGNSWTPLHRAARYDYSSEGSLKIIKALIARGEPGDGASPNSEYALDTYVKIDKEHLSVYQYHMKTREEMRPAPSSSRQPNKASRKESSKAEMNTRGANRSIGNSQLMPARDRANMGATRTVAEASEELKEDELRKPGLHRSSTFNVPPVATAVATDIKKESRDKDQAKEKVEQWSELIRSELKLHCLRTRTFSQAVRFLYGSNPDNIQLYFDYRGLPTENVDPNTFYDNFQQTRFDDVLQFVEFPTVRLRQTPDPRGECIKQHKAVYQFNTRGRKDLMFFFSWLKDKKVKHIINLIVDDTKDSHADDAIEACLSGLRVDVLDWSKPDLDPEMLYDACPDVRELHLYWGGNNAVLRAWAEPSGLRELKSLERIYLYYDQTCHRSKTKVDAFITRIQTPVPAPETASAKVMPEAKSSSSLPGPEMEKSSKSGTSAKIKVIPKQTLAIDTDGRAGGGTITTADGHSTGQSAVTVHKWLESIDTFTNELKTLMANIGRVSHPGDEIRVALIDDGVDFLEKEFRDRIMHGKSFAAYHHDPNEREKQWYVSERGHGTVMAHMILRVCPMARIYPIRLDTDRDPKTQSSRIKPESVIRAIEAAVAKDVHVMSMSWTVDPPKGKTKTEFDKVLGKAEEKNILLFCSSPDQGNFSGDHYPTAWGPDKLFRIGASQADGHAYNMVPQDNVDYIFPGVDVVRANNRHMRFRGLDDDKSFTGSSVSTALASGLAALVLWLAVIGAKYSLDVGQMDVLTSKDVSRLRRVKAMKQAFKNLGAGQSLHGKFVKIWSVLDKPCAGLREHRGKASEDIDRSRQIIFNLARDLVTKS</sequence>
<name>A0A7R8AGS0_9EURO</name>
<proteinExistence type="inferred from homology"/>
<evidence type="ECO:0000256" key="8">
    <source>
        <dbReference type="SAM" id="MobiDB-lite"/>
    </source>
</evidence>
<dbReference type="EMBL" id="AP024443">
    <property type="protein sequence ID" value="BCS18251.1"/>
    <property type="molecule type" value="Genomic_DNA"/>
</dbReference>
<gene>
    <name evidence="10" type="ORF">APUU_11079S</name>
</gene>
<feature type="region of interest" description="Disordered" evidence="8">
    <location>
        <begin position="295"/>
        <end position="348"/>
    </location>
</feature>
<keyword evidence="4 7" id="KW-0378">Hydrolase</keyword>
<dbReference type="AlphaFoldDB" id="A0A7R8AGS0"/>
<evidence type="ECO:0000313" key="10">
    <source>
        <dbReference type="EMBL" id="BCS18251.1"/>
    </source>
</evidence>
<dbReference type="Pfam" id="PF00082">
    <property type="entry name" value="Peptidase_S8"/>
    <property type="match status" value="1"/>
</dbReference>
<evidence type="ECO:0000256" key="2">
    <source>
        <dbReference type="ARBA" id="ARBA00022670"/>
    </source>
</evidence>
<dbReference type="PANTHER" id="PTHR43399">
    <property type="entry name" value="SUBTILISIN-RELATED"/>
    <property type="match status" value="1"/>
</dbReference>
<feature type="active site" description="Charge relay system" evidence="7">
    <location>
        <position position="738"/>
    </location>
</feature>
<dbReference type="InterPro" id="IPR015500">
    <property type="entry name" value="Peptidase_S8_subtilisin-rel"/>
</dbReference>
<evidence type="ECO:0000256" key="7">
    <source>
        <dbReference type="PROSITE-ProRule" id="PRU01240"/>
    </source>
</evidence>
<comment type="similarity">
    <text evidence="1 7">Belongs to the peptidase S8 family.</text>
</comment>